<feature type="domain" description="Cytochrome oxidase subunit I profile" evidence="26">
    <location>
        <begin position="1"/>
        <end position="510"/>
    </location>
</feature>
<dbReference type="Gene3D" id="1.20.210.10">
    <property type="entry name" value="Cytochrome c oxidase-like, subunit I domain"/>
    <property type="match status" value="1"/>
</dbReference>
<keyword evidence="14 24" id="KW-0999">Mitochondrion inner membrane</keyword>
<feature type="transmembrane region" description="Helical" evidence="25">
    <location>
        <begin position="410"/>
        <end position="428"/>
    </location>
</feature>
<comment type="function">
    <text evidence="24">Component of the cytochrome c oxidase, the last enzyme in the mitochondrial electron transport chain which drives oxidative phosphorylation. The respiratory chain contains 3 multisubunit complexes succinate dehydrogenase (complex II, CII), ubiquinol-cytochrome c oxidoreductase (cytochrome b-c1 complex, complex III, CIII) and cytochrome c oxidase (complex IV, CIV), that cooperate to transfer electrons derived from NADH and succinate to molecular oxygen, creating an electrochemical gradient over the inner membrane that drives transmembrane transport and the ATP synthase. Cytochrome c oxidase is the component of the respiratory chain that catalyzes the reduction of oxygen to water. Electrons originating from reduced cytochrome c in the intermembrane space (IMS) are transferred via the dinuclear copper A center (CU(A)) of subunit 2 and heme A of subunit 1 to the active site in subunit 1, a binuclear center (BNC) formed by heme A3 and copper B (CU(B)). The BNC reduces molecular oxygen to 2 water molecules using 4 electrons from cytochrome c in the IMS and 4 protons from the mitochondrial matrix.</text>
</comment>
<feature type="transmembrane region" description="Helical" evidence="25">
    <location>
        <begin position="301"/>
        <end position="325"/>
    </location>
</feature>
<dbReference type="InterPro" id="IPR023616">
    <property type="entry name" value="Cyt_c_oxase-like_su1_dom"/>
</dbReference>
<protein>
    <recommendedName>
        <fullName evidence="8 24">Cytochrome c oxidase subunit 1</fullName>
        <ecNumber evidence="7 24">7.1.1.9</ecNumber>
    </recommendedName>
</protein>
<feature type="transmembrane region" description="Helical" evidence="25">
    <location>
        <begin position="448"/>
        <end position="471"/>
    </location>
</feature>
<evidence type="ECO:0000256" key="10">
    <source>
        <dbReference type="ARBA" id="ARBA00022617"/>
    </source>
</evidence>
<keyword evidence="22 24" id="KW-0472">Membrane</keyword>
<geneLocation type="mitochondrion" evidence="27"/>
<evidence type="ECO:0000256" key="6">
    <source>
        <dbReference type="ARBA" id="ARBA00011164"/>
    </source>
</evidence>
<dbReference type="GO" id="GO:0006123">
    <property type="term" value="P:mitochondrial electron transport, cytochrome c to oxygen"/>
    <property type="evidence" value="ECO:0007669"/>
    <property type="project" value="TreeGrafter"/>
</dbReference>
<evidence type="ECO:0000256" key="11">
    <source>
        <dbReference type="ARBA" id="ARBA00022660"/>
    </source>
</evidence>
<evidence type="ECO:0000256" key="2">
    <source>
        <dbReference type="ARBA" id="ARBA00001971"/>
    </source>
</evidence>
<dbReference type="GO" id="GO:0005743">
    <property type="term" value="C:mitochondrial inner membrane"/>
    <property type="evidence" value="ECO:0007669"/>
    <property type="project" value="UniProtKB-SubCell"/>
</dbReference>
<evidence type="ECO:0000256" key="3">
    <source>
        <dbReference type="ARBA" id="ARBA00004448"/>
    </source>
</evidence>
<dbReference type="EMBL" id="JN581931">
    <property type="protein sequence ID" value="AFE61586.1"/>
    <property type="molecule type" value="Genomic_DNA"/>
</dbReference>
<evidence type="ECO:0000256" key="18">
    <source>
        <dbReference type="ARBA" id="ARBA00022989"/>
    </source>
</evidence>
<dbReference type="GO" id="GO:0004129">
    <property type="term" value="F:cytochrome-c oxidase activity"/>
    <property type="evidence" value="ECO:0007669"/>
    <property type="project" value="UniProtKB-EC"/>
</dbReference>
<keyword evidence="15" id="KW-0460">Magnesium</keyword>
<keyword evidence="17 24" id="KW-0249">Electron transport</keyword>
<evidence type="ECO:0000259" key="26">
    <source>
        <dbReference type="PROSITE" id="PS50855"/>
    </source>
</evidence>
<evidence type="ECO:0000256" key="16">
    <source>
        <dbReference type="ARBA" id="ARBA00022967"/>
    </source>
</evidence>
<keyword evidence="10 24" id="KW-0349">Heme</keyword>
<keyword evidence="13 24" id="KW-0479">Metal-binding</keyword>
<feature type="transmembrane region" description="Helical" evidence="25">
    <location>
        <begin position="265"/>
        <end position="289"/>
    </location>
</feature>
<keyword evidence="9 24" id="KW-0813">Transport</keyword>
<feature type="transmembrane region" description="Helical" evidence="25">
    <location>
        <begin position="377"/>
        <end position="398"/>
    </location>
</feature>
<dbReference type="SUPFAM" id="SSF81442">
    <property type="entry name" value="Cytochrome c oxidase subunit I-like"/>
    <property type="match status" value="1"/>
</dbReference>
<comment type="cofactor">
    <cofactor evidence="2">
        <name>heme</name>
        <dbReference type="ChEBI" id="CHEBI:30413"/>
    </cofactor>
</comment>
<feature type="transmembrane region" description="Helical" evidence="25">
    <location>
        <begin position="12"/>
        <end position="35"/>
    </location>
</feature>
<keyword evidence="18 25" id="KW-1133">Transmembrane helix</keyword>
<dbReference type="GO" id="GO:0045277">
    <property type="term" value="C:respiratory chain complex IV"/>
    <property type="evidence" value="ECO:0007669"/>
    <property type="project" value="InterPro"/>
</dbReference>
<dbReference type="FunFam" id="1.20.210.10:FF:000001">
    <property type="entry name" value="Cytochrome c oxidase subunit 1"/>
    <property type="match status" value="1"/>
</dbReference>
<organism evidence="27">
    <name type="scientific">Zyras collaris</name>
    <dbReference type="NCBI Taxonomy" id="135863"/>
    <lineage>
        <taxon>Eukaryota</taxon>
        <taxon>Metazoa</taxon>
        <taxon>Ecdysozoa</taxon>
        <taxon>Arthropoda</taxon>
        <taxon>Hexapoda</taxon>
        <taxon>Insecta</taxon>
        <taxon>Pterygota</taxon>
        <taxon>Neoptera</taxon>
        <taxon>Endopterygota</taxon>
        <taxon>Coleoptera</taxon>
        <taxon>Polyphaga</taxon>
        <taxon>Staphyliniformia</taxon>
        <taxon>Staphylinidae</taxon>
        <taxon>Tachyporinae group</taxon>
        <taxon>Aleocharinae</taxon>
        <taxon>Lomechusini</taxon>
        <taxon>Zyras</taxon>
    </lineage>
</organism>
<evidence type="ECO:0000256" key="9">
    <source>
        <dbReference type="ARBA" id="ARBA00022448"/>
    </source>
</evidence>
<feature type="transmembrane region" description="Helical" evidence="25">
    <location>
        <begin position="102"/>
        <end position="124"/>
    </location>
</feature>
<evidence type="ECO:0000256" key="12">
    <source>
        <dbReference type="ARBA" id="ARBA00022692"/>
    </source>
</evidence>
<evidence type="ECO:0000256" key="23">
    <source>
        <dbReference type="ARBA" id="ARBA00049512"/>
    </source>
</evidence>
<dbReference type="UniPathway" id="UPA00705"/>
<sequence>MNKWLFSTNHKDIGTLYFIFGMWSGMVGTSLSLLIRAELGNPGSLIGDDQIYNVIVTAHAFIMIFFMVMPIVIGGFGNWLIPLMLGAPDMAFPRMNNMSFWLLPPSLTLLLMSSMVESGAGTGWTVYPPLSANIAHSGSSVDLAIFSLHLAGISSILGAVNFISTVINMKSPGISFDCMPLFVWSVVITALLLLLSLPVLAGAITMLLTDRNLNTSFFDPAGGGDPILYQHLFWFFGHPEVYILILPGFGLISQIISQESNKKETFGTLGMIYAMMAIGLLGFVVWAHHMFTVGMDVDTRAYFTSATMIIAVPTGIKIFSWLATLHGTQINYSPSMLWALGFVFLFTVGGLTGVILANSSIDIILHDTYYVVAHFHYVLSMGAVFAIMAGLIQWFPLFTGLMLNENYLKIQFLTMFIGVNITFFPQHFLGLAGMPRRYSDYPDAYTTWNIISSMGSLISLVSILFFLFILWESFSSMRKSLSALNLSSSIEWLQFMPPAEHSYSELPMLSNF</sequence>
<dbReference type="PANTHER" id="PTHR10422:SF18">
    <property type="entry name" value="CYTOCHROME C OXIDASE SUBUNIT 1"/>
    <property type="match status" value="1"/>
</dbReference>
<keyword evidence="11 24" id="KW-0679">Respiratory chain</keyword>
<evidence type="ECO:0000256" key="17">
    <source>
        <dbReference type="ARBA" id="ARBA00022982"/>
    </source>
</evidence>
<keyword evidence="12 24" id="KW-0812">Transmembrane</keyword>
<keyword evidence="20 24" id="KW-0186">Copper</keyword>
<dbReference type="GO" id="GO:0020037">
    <property type="term" value="F:heme binding"/>
    <property type="evidence" value="ECO:0007669"/>
    <property type="project" value="InterPro"/>
</dbReference>
<keyword evidence="21 24" id="KW-0496">Mitochondrion</keyword>
<dbReference type="InterPro" id="IPR023615">
    <property type="entry name" value="Cyt_c_Oxase_su1_BS"/>
</dbReference>
<dbReference type="PROSITE" id="PS00077">
    <property type="entry name" value="COX1_CUB"/>
    <property type="match status" value="1"/>
</dbReference>
<dbReference type="CDD" id="cd01663">
    <property type="entry name" value="Cyt_c_Oxidase_I"/>
    <property type="match status" value="1"/>
</dbReference>
<evidence type="ECO:0000256" key="15">
    <source>
        <dbReference type="ARBA" id="ARBA00022842"/>
    </source>
</evidence>
<comment type="similarity">
    <text evidence="5 24">Belongs to the heme-copper respiratory oxidase family.</text>
</comment>
<evidence type="ECO:0000256" key="4">
    <source>
        <dbReference type="ARBA" id="ARBA00004673"/>
    </source>
</evidence>
<comment type="subcellular location">
    <subcellularLocation>
        <location evidence="3 24">Mitochondrion inner membrane</location>
        <topology evidence="3 24">Multi-pass membrane protein</topology>
    </subcellularLocation>
</comment>
<evidence type="ECO:0000313" key="27">
    <source>
        <dbReference type="EMBL" id="AFE61586.1"/>
    </source>
</evidence>
<comment type="subunit">
    <text evidence="6">Component of the cytochrome c oxidase (complex IV, CIV), a multisubunit enzyme composed of a catalytic core of 3 subunits and several supernumerary subunits. The complex exists as a monomer or a dimer and forms supercomplexes (SCs) in the inner mitochondrial membrane with ubiquinol-cytochrome c oxidoreductase (cytochrome b-c1 complex, complex III, CIII).</text>
</comment>
<comment type="pathway">
    <text evidence="4 24">Energy metabolism; oxidative phosphorylation.</text>
</comment>
<dbReference type="PANTHER" id="PTHR10422">
    <property type="entry name" value="CYTOCHROME C OXIDASE SUBUNIT 1"/>
    <property type="match status" value="1"/>
</dbReference>
<dbReference type="InterPro" id="IPR033944">
    <property type="entry name" value="Cyt_c_oxase_su1_dom"/>
</dbReference>
<dbReference type="GO" id="GO:0015990">
    <property type="term" value="P:electron transport coupled proton transport"/>
    <property type="evidence" value="ECO:0007669"/>
    <property type="project" value="TreeGrafter"/>
</dbReference>
<evidence type="ECO:0000256" key="19">
    <source>
        <dbReference type="ARBA" id="ARBA00023004"/>
    </source>
</evidence>
<name>J9PYQ7_9COLE</name>
<keyword evidence="16" id="KW-1278">Translocase</keyword>
<gene>
    <name evidence="27" type="primary">CO1</name>
</gene>
<dbReference type="Pfam" id="PF00115">
    <property type="entry name" value="COX1"/>
    <property type="match status" value="1"/>
</dbReference>
<feature type="transmembrane region" description="Helical" evidence="25">
    <location>
        <begin position="144"/>
        <end position="169"/>
    </location>
</feature>
<evidence type="ECO:0000256" key="5">
    <source>
        <dbReference type="ARBA" id="ARBA00009578"/>
    </source>
</evidence>
<dbReference type="InterPro" id="IPR000883">
    <property type="entry name" value="Cyt_C_Oxase_1"/>
</dbReference>
<dbReference type="GO" id="GO:0046872">
    <property type="term" value="F:metal ion binding"/>
    <property type="evidence" value="ECO:0007669"/>
    <property type="project" value="UniProtKB-KW"/>
</dbReference>
<dbReference type="InterPro" id="IPR036927">
    <property type="entry name" value="Cyt_c_oxase-like_su1_sf"/>
</dbReference>
<evidence type="ECO:0000256" key="7">
    <source>
        <dbReference type="ARBA" id="ARBA00012949"/>
    </source>
</evidence>
<feature type="transmembrane region" description="Helical" evidence="25">
    <location>
        <begin position="228"/>
        <end position="253"/>
    </location>
</feature>
<proteinExistence type="inferred from homology"/>
<dbReference type="PROSITE" id="PS50855">
    <property type="entry name" value="COX1"/>
    <property type="match status" value="1"/>
</dbReference>
<evidence type="ECO:0000256" key="20">
    <source>
        <dbReference type="ARBA" id="ARBA00023008"/>
    </source>
</evidence>
<accession>J9PYQ7</accession>
<evidence type="ECO:0000256" key="14">
    <source>
        <dbReference type="ARBA" id="ARBA00022792"/>
    </source>
</evidence>
<evidence type="ECO:0000256" key="21">
    <source>
        <dbReference type="ARBA" id="ARBA00023128"/>
    </source>
</evidence>
<evidence type="ECO:0000256" key="25">
    <source>
        <dbReference type="SAM" id="Phobius"/>
    </source>
</evidence>
<dbReference type="EC" id="7.1.1.9" evidence="7 24"/>
<evidence type="ECO:0000256" key="22">
    <source>
        <dbReference type="ARBA" id="ARBA00023136"/>
    </source>
</evidence>
<evidence type="ECO:0000256" key="8">
    <source>
        <dbReference type="ARBA" id="ARBA00015947"/>
    </source>
</evidence>
<feature type="transmembrane region" description="Helical" evidence="25">
    <location>
        <begin position="181"/>
        <end position="208"/>
    </location>
</feature>
<evidence type="ECO:0000256" key="1">
    <source>
        <dbReference type="ARBA" id="ARBA00001935"/>
    </source>
</evidence>
<comment type="catalytic activity">
    <reaction evidence="23">
        <text>4 Fe(II)-[cytochrome c] + O2 + 8 H(+)(in) = 4 Fe(III)-[cytochrome c] + 2 H2O + 4 H(+)(out)</text>
        <dbReference type="Rhea" id="RHEA:11436"/>
        <dbReference type="Rhea" id="RHEA-COMP:10350"/>
        <dbReference type="Rhea" id="RHEA-COMP:14399"/>
        <dbReference type="ChEBI" id="CHEBI:15377"/>
        <dbReference type="ChEBI" id="CHEBI:15378"/>
        <dbReference type="ChEBI" id="CHEBI:15379"/>
        <dbReference type="ChEBI" id="CHEBI:29033"/>
        <dbReference type="ChEBI" id="CHEBI:29034"/>
        <dbReference type="EC" id="7.1.1.9"/>
    </reaction>
    <physiologicalReaction direction="left-to-right" evidence="23">
        <dbReference type="Rhea" id="RHEA:11437"/>
    </physiologicalReaction>
</comment>
<feature type="transmembrane region" description="Helical" evidence="25">
    <location>
        <begin position="55"/>
        <end position="81"/>
    </location>
</feature>
<evidence type="ECO:0000256" key="24">
    <source>
        <dbReference type="RuleBase" id="RU000369"/>
    </source>
</evidence>
<feature type="transmembrane region" description="Helical" evidence="25">
    <location>
        <begin position="337"/>
        <end position="357"/>
    </location>
</feature>
<dbReference type="PRINTS" id="PR01165">
    <property type="entry name" value="CYCOXIDASEI"/>
</dbReference>
<comment type="cofactor">
    <cofactor evidence="1">
        <name>Cu cation</name>
        <dbReference type="ChEBI" id="CHEBI:23378"/>
    </cofactor>
</comment>
<keyword evidence="19 24" id="KW-0408">Iron</keyword>
<evidence type="ECO:0000256" key="13">
    <source>
        <dbReference type="ARBA" id="ARBA00022723"/>
    </source>
</evidence>
<reference evidence="27" key="1">
    <citation type="journal article" date="2012" name="Zool. Scr.">
        <title>Molecular phylogeny of the Athetini-Lomechusini-Ecitocharini clade of aleocharine rove beetles (Insecta).</title>
        <authorList>
            <person name="Elven H."/>
            <person name="Bachmann L."/>
            <person name="Gusarov V.I."/>
        </authorList>
    </citation>
    <scope>NUCLEOTIDE SEQUENCE</scope>
</reference>
<dbReference type="AlphaFoldDB" id="J9PYQ7"/>